<accession>A0AA38XN94</accession>
<dbReference type="PROSITE" id="PS50404">
    <property type="entry name" value="GST_NTER"/>
    <property type="match status" value="1"/>
</dbReference>
<dbReference type="InterPro" id="IPR004046">
    <property type="entry name" value="GST_C"/>
</dbReference>
<dbReference type="SFLD" id="SFLDG01151">
    <property type="entry name" value="Main.2:_Nu-like"/>
    <property type="match status" value="1"/>
</dbReference>
<feature type="domain" description="GST C-terminal" evidence="4">
    <location>
        <begin position="95"/>
        <end position="223"/>
    </location>
</feature>
<evidence type="ECO:0000313" key="6">
    <source>
        <dbReference type="Proteomes" id="UP001172673"/>
    </source>
</evidence>
<dbReference type="Gene3D" id="1.20.1050.10">
    <property type="match status" value="1"/>
</dbReference>
<dbReference type="SFLD" id="SFLDG00358">
    <property type="entry name" value="Main_(cytGST)"/>
    <property type="match status" value="1"/>
</dbReference>
<protein>
    <recommendedName>
        <fullName evidence="7">Disulfide-bond oxidoreductase YfcG</fullName>
    </recommendedName>
</protein>
<keyword evidence="6" id="KW-1185">Reference proteome</keyword>
<evidence type="ECO:0000259" key="4">
    <source>
        <dbReference type="PROSITE" id="PS50405"/>
    </source>
</evidence>
<dbReference type="AlphaFoldDB" id="A0AA38XN94"/>
<dbReference type="PANTHER" id="PTHR44051">
    <property type="entry name" value="GLUTATHIONE S-TRANSFERASE-RELATED"/>
    <property type="match status" value="1"/>
</dbReference>
<evidence type="ECO:0000313" key="5">
    <source>
        <dbReference type="EMBL" id="KAJ9616456.1"/>
    </source>
</evidence>
<dbReference type="Pfam" id="PF00043">
    <property type="entry name" value="GST_C"/>
    <property type="match status" value="1"/>
</dbReference>
<dbReference type="CDD" id="cd03048">
    <property type="entry name" value="GST_N_Ure2p_like"/>
    <property type="match status" value="1"/>
</dbReference>
<dbReference type="InterPro" id="IPR036282">
    <property type="entry name" value="Glutathione-S-Trfase_C_sf"/>
</dbReference>
<dbReference type="Gene3D" id="3.40.30.10">
    <property type="entry name" value="Glutaredoxin"/>
    <property type="match status" value="1"/>
</dbReference>
<dbReference type="SUPFAM" id="SSF47616">
    <property type="entry name" value="GST C-terminal domain-like"/>
    <property type="match status" value="1"/>
</dbReference>
<comment type="similarity">
    <text evidence="1 2">Belongs to the GST superfamily.</text>
</comment>
<dbReference type="EMBL" id="JAPDRK010000001">
    <property type="protein sequence ID" value="KAJ9616456.1"/>
    <property type="molecule type" value="Genomic_DNA"/>
</dbReference>
<dbReference type="PROSITE" id="PS50405">
    <property type="entry name" value="GST_CTER"/>
    <property type="match status" value="1"/>
</dbReference>
<dbReference type="SFLD" id="SFLDS00019">
    <property type="entry name" value="Glutathione_Transferase_(cytos"/>
    <property type="match status" value="1"/>
</dbReference>
<feature type="domain" description="GST N-terminal" evidence="3">
    <location>
        <begin position="7"/>
        <end position="88"/>
    </location>
</feature>
<comment type="caution">
    <text evidence="5">The sequence shown here is derived from an EMBL/GenBank/DDBJ whole genome shotgun (WGS) entry which is preliminary data.</text>
</comment>
<evidence type="ECO:0000256" key="1">
    <source>
        <dbReference type="ARBA" id="ARBA00007409"/>
    </source>
</evidence>
<gene>
    <name evidence="5" type="ORF">H2200_000174</name>
</gene>
<dbReference type="Pfam" id="PF02798">
    <property type="entry name" value="GST_N"/>
    <property type="match status" value="1"/>
</dbReference>
<dbReference type="Proteomes" id="UP001172673">
    <property type="component" value="Unassembled WGS sequence"/>
</dbReference>
<organism evidence="5 6">
    <name type="scientific">Cladophialophora chaetospira</name>
    <dbReference type="NCBI Taxonomy" id="386627"/>
    <lineage>
        <taxon>Eukaryota</taxon>
        <taxon>Fungi</taxon>
        <taxon>Dikarya</taxon>
        <taxon>Ascomycota</taxon>
        <taxon>Pezizomycotina</taxon>
        <taxon>Eurotiomycetes</taxon>
        <taxon>Chaetothyriomycetidae</taxon>
        <taxon>Chaetothyriales</taxon>
        <taxon>Herpotrichiellaceae</taxon>
        <taxon>Cladophialophora</taxon>
    </lineage>
</organism>
<dbReference type="InterPro" id="IPR010987">
    <property type="entry name" value="Glutathione-S-Trfase_C-like"/>
</dbReference>
<evidence type="ECO:0000256" key="2">
    <source>
        <dbReference type="RuleBase" id="RU003494"/>
    </source>
</evidence>
<reference evidence="5" key="1">
    <citation type="submission" date="2022-10" db="EMBL/GenBank/DDBJ databases">
        <title>Culturing micro-colonial fungi from biological soil crusts in the Mojave desert and describing Neophaeococcomyces mojavensis, and introducing the new genera and species Taxawa tesnikishii.</title>
        <authorList>
            <person name="Kurbessoian T."/>
            <person name="Stajich J.E."/>
        </authorList>
    </citation>
    <scope>NUCLEOTIDE SEQUENCE</scope>
    <source>
        <strain evidence="5">TK_41</strain>
    </source>
</reference>
<dbReference type="InterPro" id="IPR036249">
    <property type="entry name" value="Thioredoxin-like_sf"/>
</dbReference>
<dbReference type="SFLD" id="SFLDG01150">
    <property type="entry name" value="Main.1:_Beta-like"/>
    <property type="match status" value="1"/>
</dbReference>
<dbReference type="PANTHER" id="PTHR44051:SF8">
    <property type="entry name" value="GLUTATHIONE S-TRANSFERASE GSTA"/>
    <property type="match status" value="1"/>
</dbReference>
<evidence type="ECO:0008006" key="7">
    <source>
        <dbReference type="Google" id="ProtNLM"/>
    </source>
</evidence>
<sequence>MSTSPPHNDLTYFTFGTPNGLKPTIVLEELGLQYKVKTVDITKNTQKEEWFLAINPNGRIPALKDGDLRVFESGAIMLYLTDNYDKDHKLNYPHGSRDYYEVLSWLNWQVAGLGPMQGQANHFWAMTDADSEYGINRYVGETKRLFDVLESRLSKNDWLAGTKYTIADIASYSYVRVAPVLALELDTWPGINRWAKRINERPAVQKTQTIPEGTKSVEEITEMVRSMREKADVTRDGKRDS</sequence>
<name>A0AA38XN94_9EURO</name>
<dbReference type="InterPro" id="IPR004045">
    <property type="entry name" value="Glutathione_S-Trfase_N"/>
</dbReference>
<proteinExistence type="inferred from homology"/>
<evidence type="ECO:0000259" key="3">
    <source>
        <dbReference type="PROSITE" id="PS50404"/>
    </source>
</evidence>
<dbReference type="SUPFAM" id="SSF52833">
    <property type="entry name" value="Thioredoxin-like"/>
    <property type="match status" value="1"/>
</dbReference>
<dbReference type="InterPro" id="IPR040079">
    <property type="entry name" value="Glutathione_S-Trfase"/>
</dbReference>